<sequence length="239" mass="26842">MKKLLILIFIILTGCSSKNDRLEVFYAPHADDEVLSLGPAIIQALDDSDEVHIVLLSEGKASKAINTVNELLSKDGYPPLTKEDFGQARVREFKASIQSLGVSPESITILDLPDGSISIDKVKEIIIAKESLHTTVTHHVMSEHDPHDDHASTGKALRELLDEKLVNEGKFYIPIQEHKKLSYDETVNLTKKVHQRKLDEALNSYSVWNPSEGNYSIGKISVPDYFIMVQEGMESRYHY</sequence>
<dbReference type="PANTHER" id="PTHR12993:SF11">
    <property type="entry name" value="N-ACETYLGLUCOSAMINYL-PHOSPHATIDYLINOSITOL DE-N-ACETYLASE"/>
    <property type="match status" value="1"/>
</dbReference>
<proteinExistence type="predicted"/>
<dbReference type="Proteomes" id="UP000789833">
    <property type="component" value="Unassembled WGS sequence"/>
</dbReference>
<evidence type="ECO:0008006" key="4">
    <source>
        <dbReference type="Google" id="ProtNLM"/>
    </source>
</evidence>
<organism evidence="2 3">
    <name type="scientific">Sutcliffiella rhizosphaerae</name>
    <dbReference type="NCBI Taxonomy" id="2880967"/>
    <lineage>
        <taxon>Bacteria</taxon>
        <taxon>Bacillati</taxon>
        <taxon>Bacillota</taxon>
        <taxon>Bacilli</taxon>
        <taxon>Bacillales</taxon>
        <taxon>Bacillaceae</taxon>
        <taxon>Sutcliffiella</taxon>
    </lineage>
</organism>
<dbReference type="InterPro" id="IPR024078">
    <property type="entry name" value="LmbE-like_dom_sf"/>
</dbReference>
<dbReference type="EMBL" id="CAKJTJ010000010">
    <property type="protein sequence ID" value="CAG9621404.1"/>
    <property type="molecule type" value="Genomic_DNA"/>
</dbReference>
<dbReference type="InterPro" id="IPR003737">
    <property type="entry name" value="GlcNAc_PI_deacetylase-related"/>
</dbReference>
<protein>
    <recommendedName>
        <fullName evidence="4">PIG-L family deacetylase</fullName>
    </recommendedName>
</protein>
<accession>A0ABM8YN35</accession>
<dbReference type="Pfam" id="PF02585">
    <property type="entry name" value="PIG-L"/>
    <property type="match status" value="1"/>
</dbReference>
<evidence type="ECO:0000313" key="2">
    <source>
        <dbReference type="EMBL" id="CAG9621404.1"/>
    </source>
</evidence>
<evidence type="ECO:0000313" key="3">
    <source>
        <dbReference type="Proteomes" id="UP000789833"/>
    </source>
</evidence>
<dbReference type="SUPFAM" id="SSF102588">
    <property type="entry name" value="LmbE-like"/>
    <property type="match status" value="1"/>
</dbReference>
<evidence type="ECO:0000256" key="1">
    <source>
        <dbReference type="ARBA" id="ARBA00001947"/>
    </source>
</evidence>
<dbReference type="RefSeq" id="WP_230501298.1">
    <property type="nucleotide sequence ID" value="NZ_CAKJTJ010000010.1"/>
</dbReference>
<comment type="caution">
    <text evidence="2">The sequence shown here is derived from an EMBL/GenBank/DDBJ whole genome shotgun (WGS) entry which is preliminary data.</text>
</comment>
<comment type="cofactor">
    <cofactor evidence="1">
        <name>Zn(2+)</name>
        <dbReference type="ChEBI" id="CHEBI:29105"/>
    </cofactor>
</comment>
<gene>
    <name evidence="2" type="ORF">BACCIP111883_02177</name>
</gene>
<dbReference type="PROSITE" id="PS51257">
    <property type="entry name" value="PROKAR_LIPOPROTEIN"/>
    <property type="match status" value="1"/>
</dbReference>
<keyword evidence="3" id="KW-1185">Reference proteome</keyword>
<dbReference type="PANTHER" id="PTHR12993">
    <property type="entry name" value="N-ACETYLGLUCOSAMINYL-PHOSPHATIDYLINOSITOL DE-N-ACETYLASE-RELATED"/>
    <property type="match status" value="1"/>
</dbReference>
<dbReference type="Gene3D" id="3.40.50.10320">
    <property type="entry name" value="LmbE-like"/>
    <property type="match status" value="1"/>
</dbReference>
<name>A0ABM8YN35_9BACI</name>
<reference evidence="2 3" key="1">
    <citation type="submission" date="2021-10" db="EMBL/GenBank/DDBJ databases">
        <authorList>
            <person name="Criscuolo A."/>
        </authorList>
    </citation>
    <scope>NUCLEOTIDE SEQUENCE [LARGE SCALE GENOMIC DNA]</scope>
    <source>
        <strain evidence="3">CIP 111883</strain>
    </source>
</reference>